<feature type="region of interest" description="Disordered" evidence="1">
    <location>
        <begin position="22"/>
        <end position="77"/>
    </location>
</feature>
<dbReference type="AlphaFoldDB" id="A0A1H9X972"/>
<dbReference type="OrthoDB" id="7873635at2"/>
<accession>A0A1H9X972</accession>
<dbReference type="Proteomes" id="UP000198885">
    <property type="component" value="Unassembled WGS sequence"/>
</dbReference>
<sequence>MIRVLMIGAAGYALWRHFNRPHPRPALARPDNAGPPKEIAQVRDAGPGQMRDAPGRWDRVDEEMDETFPASDPPARY</sequence>
<name>A0A1H9X972_9RHOB</name>
<evidence type="ECO:0000256" key="1">
    <source>
        <dbReference type="SAM" id="MobiDB-lite"/>
    </source>
</evidence>
<reference evidence="2 3" key="1">
    <citation type="submission" date="2016-10" db="EMBL/GenBank/DDBJ databases">
        <authorList>
            <person name="de Groot N.N."/>
        </authorList>
    </citation>
    <scope>NUCLEOTIDE SEQUENCE [LARGE SCALE GENOMIC DNA]</scope>
    <source>
        <strain evidence="2 3">DSM 23042</strain>
    </source>
</reference>
<keyword evidence="3" id="KW-1185">Reference proteome</keyword>
<dbReference type="EMBL" id="FOGU01000020">
    <property type="protein sequence ID" value="SES42427.1"/>
    <property type="molecule type" value="Genomic_DNA"/>
</dbReference>
<dbReference type="RefSeq" id="WP_092696390.1">
    <property type="nucleotide sequence ID" value="NZ_FOGU01000020.1"/>
</dbReference>
<gene>
    <name evidence="2" type="ORF">SAMN04490244_12038</name>
</gene>
<dbReference type="STRING" id="641238.SAMN04490244_12038"/>
<proteinExistence type="predicted"/>
<protein>
    <submittedName>
        <fullName evidence="2">Uncharacterized protein</fullName>
    </submittedName>
</protein>
<evidence type="ECO:0000313" key="2">
    <source>
        <dbReference type="EMBL" id="SES42427.1"/>
    </source>
</evidence>
<evidence type="ECO:0000313" key="3">
    <source>
        <dbReference type="Proteomes" id="UP000198885"/>
    </source>
</evidence>
<organism evidence="2 3">
    <name type="scientific">Tranquillimonas rosea</name>
    <dbReference type="NCBI Taxonomy" id="641238"/>
    <lineage>
        <taxon>Bacteria</taxon>
        <taxon>Pseudomonadati</taxon>
        <taxon>Pseudomonadota</taxon>
        <taxon>Alphaproteobacteria</taxon>
        <taxon>Rhodobacterales</taxon>
        <taxon>Roseobacteraceae</taxon>
        <taxon>Tranquillimonas</taxon>
    </lineage>
</organism>